<organism evidence="2 3">
    <name type="scientific">Paenibacillus apiarius</name>
    <dbReference type="NCBI Taxonomy" id="46240"/>
    <lineage>
        <taxon>Bacteria</taxon>
        <taxon>Bacillati</taxon>
        <taxon>Bacillota</taxon>
        <taxon>Bacilli</taxon>
        <taxon>Bacillales</taxon>
        <taxon>Paenibacillaceae</taxon>
        <taxon>Paenibacillus</taxon>
    </lineage>
</organism>
<keyword evidence="1" id="KW-1133">Transmembrane helix</keyword>
<dbReference type="Pfam" id="PF12732">
    <property type="entry name" value="YtxH"/>
    <property type="match status" value="1"/>
</dbReference>
<proteinExistence type="predicted"/>
<feature type="transmembrane region" description="Helical" evidence="1">
    <location>
        <begin position="16"/>
        <end position="35"/>
    </location>
</feature>
<keyword evidence="1" id="KW-0472">Membrane</keyword>
<dbReference type="Gene3D" id="1.20.120.20">
    <property type="entry name" value="Apolipoprotein"/>
    <property type="match status" value="1"/>
</dbReference>
<comment type="caution">
    <text evidence="2">The sequence shown here is derived from an EMBL/GenBank/DDBJ whole genome shotgun (WGS) entry which is preliminary data.</text>
</comment>
<protein>
    <submittedName>
        <fullName evidence="2">YtxH domain-containing protein</fullName>
    </submittedName>
</protein>
<sequence length="126" mass="12809">MSQNTENHNNCAGGTFVKGLVVGGLLGAAAALLLAPKSGRELRSELNDKAQIVGGKTKEIACDLGTRTSEVVKTVGAKAEAVVSGVKDASQQLAASVKDSVSSTANELKEASADVAEEVAAQLKEE</sequence>
<evidence type="ECO:0000313" key="2">
    <source>
        <dbReference type="EMBL" id="MCY9519067.1"/>
    </source>
</evidence>
<gene>
    <name evidence="2" type="ORF">M5X09_05135</name>
</gene>
<accession>A0ABT4DNY7</accession>
<dbReference type="PANTHER" id="PTHR35792:SF1">
    <property type="entry name" value="SLL0268 PROTEIN"/>
    <property type="match status" value="1"/>
</dbReference>
<keyword evidence="1" id="KW-0812">Transmembrane</keyword>
<dbReference type="InterPro" id="IPR024623">
    <property type="entry name" value="YtxH"/>
</dbReference>
<reference evidence="2 3" key="1">
    <citation type="submission" date="2022-05" db="EMBL/GenBank/DDBJ databases">
        <title>Genome Sequencing of Bee-Associated Microbes.</title>
        <authorList>
            <person name="Dunlap C."/>
        </authorList>
    </citation>
    <scope>NUCLEOTIDE SEQUENCE [LARGE SCALE GENOMIC DNA]</scope>
    <source>
        <strain evidence="2 3">NRRL NRS-1438</strain>
    </source>
</reference>
<keyword evidence="3" id="KW-1185">Reference proteome</keyword>
<dbReference type="InterPro" id="IPR052928">
    <property type="entry name" value="Desiccation-related_membrane"/>
</dbReference>
<dbReference type="RefSeq" id="WP_087434993.1">
    <property type="nucleotide sequence ID" value="NZ_JAMDLV010000003.1"/>
</dbReference>
<dbReference type="PANTHER" id="PTHR35792">
    <property type="entry name" value="GENERAL STRESS PROTEIN"/>
    <property type="match status" value="1"/>
</dbReference>
<evidence type="ECO:0000256" key="1">
    <source>
        <dbReference type="SAM" id="Phobius"/>
    </source>
</evidence>
<dbReference type="Proteomes" id="UP001207626">
    <property type="component" value="Unassembled WGS sequence"/>
</dbReference>
<name>A0ABT4DNY7_9BACL</name>
<dbReference type="EMBL" id="JAMDLW010000004">
    <property type="protein sequence ID" value="MCY9519067.1"/>
    <property type="molecule type" value="Genomic_DNA"/>
</dbReference>
<evidence type="ECO:0000313" key="3">
    <source>
        <dbReference type="Proteomes" id="UP001207626"/>
    </source>
</evidence>